<gene>
    <name evidence="1" type="ORF">KARL1_91</name>
</gene>
<evidence type="ECO:0000313" key="2">
    <source>
        <dbReference type="Proteomes" id="UP000277855"/>
    </source>
</evidence>
<protein>
    <submittedName>
        <fullName evidence="1">Uncharacterized protein</fullName>
    </submittedName>
</protein>
<keyword evidence="2" id="KW-1185">Reference proteome</keyword>
<reference evidence="1 2" key="1">
    <citation type="journal article" date="2018" name="Sci. Rep.">
        <title>Enhanced antibacterial effect of the novel T4-like bacteriophage KARL-1 in combination with antibiotics against multi-drug resistant Acinetobacter baumannii.</title>
        <authorList>
            <person name="Jansen M."/>
            <person name="Wahida A."/>
            <person name="Latz S."/>
            <person name="Kruttgen A."/>
            <person name="Hafner H."/>
            <person name="Buhl E.M."/>
            <person name="Ritter K."/>
            <person name="Horz H.P."/>
        </authorList>
    </citation>
    <scope>NUCLEOTIDE SEQUENCE [LARGE SCALE GENOMIC DNA]</scope>
</reference>
<sequence length="55" mass="6259">MKLVKVLNKILKIGKPVLTAQQNEIIKKCGCPCHEQGVYISHFVPCCKYTDKKLK</sequence>
<evidence type="ECO:0000313" key="1">
    <source>
        <dbReference type="EMBL" id="AXY82710.1"/>
    </source>
</evidence>
<proteinExistence type="predicted"/>
<name>A0A385IIJ2_9CAUD</name>
<organism evidence="1 2">
    <name type="scientific">Acinetobacter phage KARL-1</name>
    <dbReference type="NCBI Taxonomy" id="2301662"/>
    <lineage>
        <taxon>Viruses</taxon>
        <taxon>Duplodnaviria</taxon>
        <taxon>Heunggongvirae</taxon>
        <taxon>Uroviricota</taxon>
        <taxon>Caudoviricetes</taxon>
        <taxon>Pantevenvirales</taxon>
        <taxon>Straboviridae</taxon>
        <taxon>Twarogvirinae</taxon>
        <taxon>Lazarusvirus</taxon>
        <taxon>Lazarusvirus karl</taxon>
    </lineage>
</organism>
<dbReference type="Proteomes" id="UP000277855">
    <property type="component" value="Segment"/>
</dbReference>
<dbReference type="EMBL" id="MH713599">
    <property type="protein sequence ID" value="AXY82710.1"/>
    <property type="molecule type" value="Genomic_DNA"/>
</dbReference>
<accession>A0A385IIJ2</accession>